<dbReference type="EMBL" id="JACHEM010000004">
    <property type="protein sequence ID" value="MBB6435774.1"/>
    <property type="molecule type" value="Genomic_DNA"/>
</dbReference>
<reference evidence="2 3" key="1">
    <citation type="submission" date="2020-08" db="EMBL/GenBank/DDBJ databases">
        <title>Genomic Encyclopedia of Type Strains, Phase IV (KMG-IV): sequencing the most valuable type-strain genomes for metagenomic binning, comparative biology and taxonomic classification.</title>
        <authorList>
            <person name="Goeker M."/>
        </authorList>
    </citation>
    <scope>NUCLEOTIDE SEQUENCE [LARGE SCALE GENOMIC DNA]</scope>
    <source>
        <strain evidence="2 3">DSM 40141</strain>
    </source>
</reference>
<name>A0A7X0HDU0_9ACTN</name>
<dbReference type="RefSeq" id="WP_185029523.1">
    <property type="nucleotide sequence ID" value="NZ_BNBN01000007.1"/>
</dbReference>
<comment type="caution">
    <text evidence="2">The sequence shown here is derived from an EMBL/GenBank/DDBJ whole genome shotgun (WGS) entry which is preliminary data.</text>
</comment>
<feature type="region of interest" description="Disordered" evidence="1">
    <location>
        <begin position="1"/>
        <end position="20"/>
    </location>
</feature>
<gene>
    <name evidence="2" type="ORF">HNQ79_002231</name>
</gene>
<evidence type="ECO:0000313" key="3">
    <source>
        <dbReference type="Proteomes" id="UP000540423"/>
    </source>
</evidence>
<dbReference type="Proteomes" id="UP000540423">
    <property type="component" value="Unassembled WGS sequence"/>
</dbReference>
<protein>
    <submittedName>
        <fullName evidence="2">Uncharacterized protein</fullName>
    </submittedName>
</protein>
<proteinExistence type="predicted"/>
<dbReference type="AlphaFoldDB" id="A0A7X0HDU0"/>
<keyword evidence="3" id="KW-1185">Reference proteome</keyword>
<organism evidence="2 3">
    <name type="scientific">Streptomyces candidus</name>
    <dbReference type="NCBI Taxonomy" id="67283"/>
    <lineage>
        <taxon>Bacteria</taxon>
        <taxon>Bacillati</taxon>
        <taxon>Actinomycetota</taxon>
        <taxon>Actinomycetes</taxon>
        <taxon>Kitasatosporales</taxon>
        <taxon>Streptomycetaceae</taxon>
        <taxon>Streptomyces</taxon>
    </lineage>
</organism>
<feature type="region of interest" description="Disordered" evidence="1">
    <location>
        <begin position="33"/>
        <end position="61"/>
    </location>
</feature>
<evidence type="ECO:0000256" key="1">
    <source>
        <dbReference type="SAM" id="MobiDB-lite"/>
    </source>
</evidence>
<accession>A0A7X0HDU0</accession>
<evidence type="ECO:0000313" key="2">
    <source>
        <dbReference type="EMBL" id="MBB6435774.1"/>
    </source>
</evidence>
<sequence length="61" mass="6723">MPPNHPSAPAGPESHRTTTTERGSFCYAHCTCGWRGPSRRSRDKARTDASTHPPTTPDHRP</sequence>